<comment type="caution">
    <text evidence="2">The sequence shown here is derived from an EMBL/GenBank/DDBJ whole genome shotgun (WGS) entry which is preliminary data.</text>
</comment>
<keyword evidence="1" id="KW-1133">Transmembrane helix</keyword>
<keyword evidence="3" id="KW-1185">Reference proteome</keyword>
<proteinExistence type="predicted"/>
<evidence type="ECO:0000313" key="2">
    <source>
        <dbReference type="EMBL" id="OJG77606.1"/>
    </source>
</evidence>
<dbReference type="RefSeq" id="WP_071856315.1">
    <property type="nucleotide sequence ID" value="NZ_JBCLRY010000016.1"/>
</dbReference>
<gene>
    <name evidence="2" type="ORF">RV14_GL001556</name>
</gene>
<sequence>MNIDAIISALSIAGTLVGTFAGIVFSNKLTIYRIEQLEKKVEKHNHIVERTFLLEGRMNEAEHDIQEMKGGEKK</sequence>
<dbReference type="OrthoDB" id="2187587at2"/>
<evidence type="ECO:0000313" key="3">
    <source>
        <dbReference type="Proteomes" id="UP000182152"/>
    </source>
</evidence>
<dbReference type="AlphaFoldDB" id="A0A1L8W9B7"/>
<name>A0A1L8W9B7_9ENTE</name>
<feature type="transmembrane region" description="Helical" evidence="1">
    <location>
        <begin position="6"/>
        <end position="25"/>
    </location>
</feature>
<evidence type="ECO:0000256" key="1">
    <source>
        <dbReference type="SAM" id="Phobius"/>
    </source>
</evidence>
<dbReference type="EMBL" id="JXLB01000033">
    <property type="protein sequence ID" value="OJG77606.1"/>
    <property type="molecule type" value="Genomic_DNA"/>
</dbReference>
<dbReference type="Proteomes" id="UP000182152">
    <property type="component" value="Unassembled WGS sequence"/>
</dbReference>
<keyword evidence="1" id="KW-0812">Transmembrane</keyword>
<keyword evidence="1" id="KW-0472">Membrane</keyword>
<reference evidence="2 3" key="1">
    <citation type="submission" date="2014-12" db="EMBL/GenBank/DDBJ databases">
        <title>Draft genome sequences of 29 type strains of Enterococci.</title>
        <authorList>
            <person name="Zhong Z."/>
            <person name="Sun Z."/>
            <person name="Liu W."/>
            <person name="Zhang W."/>
            <person name="Zhang H."/>
        </authorList>
    </citation>
    <scope>NUCLEOTIDE SEQUENCE [LARGE SCALE GENOMIC DNA]</scope>
    <source>
        <strain evidence="2 3">DSM 15687</strain>
    </source>
</reference>
<protein>
    <submittedName>
        <fullName evidence="2">Uncharacterized protein</fullName>
    </submittedName>
</protein>
<accession>A0A1L8W9B7</accession>
<organism evidence="2 3">
    <name type="scientific">Enterococcus ratti</name>
    <dbReference type="NCBI Taxonomy" id="150033"/>
    <lineage>
        <taxon>Bacteria</taxon>
        <taxon>Bacillati</taxon>
        <taxon>Bacillota</taxon>
        <taxon>Bacilli</taxon>
        <taxon>Lactobacillales</taxon>
        <taxon>Enterococcaceae</taxon>
        <taxon>Enterococcus</taxon>
    </lineage>
</organism>
<dbReference type="STRING" id="150033.RV14_GL001556"/>